<protein>
    <recommendedName>
        <fullName evidence="6">GB1/RHD3-type G domain-containing protein</fullName>
    </recommendedName>
</protein>
<dbReference type="Gene3D" id="3.40.50.300">
    <property type="entry name" value="P-loop containing nucleotide triphosphate hydrolases"/>
    <property type="match status" value="1"/>
</dbReference>
<evidence type="ECO:0000259" key="6">
    <source>
        <dbReference type="PROSITE" id="PS51715"/>
    </source>
</evidence>
<dbReference type="OrthoDB" id="2135133at2759"/>
<proteinExistence type="inferred from homology"/>
<feature type="compositionally biased region" description="Basic and acidic residues" evidence="5">
    <location>
        <begin position="549"/>
        <end position="564"/>
    </location>
</feature>
<keyword evidence="2" id="KW-0378">Hydrolase</keyword>
<dbReference type="InterPro" id="IPR036543">
    <property type="entry name" value="Guanylate-bd_C_sf"/>
</dbReference>
<dbReference type="PANTHER" id="PTHR10751">
    <property type="entry name" value="GUANYLATE BINDING PROTEIN"/>
    <property type="match status" value="1"/>
</dbReference>
<dbReference type="InterPro" id="IPR030386">
    <property type="entry name" value="G_GB1_RHD3_dom"/>
</dbReference>
<dbReference type="InterPro" id="IPR027417">
    <property type="entry name" value="P-loop_NTPase"/>
</dbReference>
<dbReference type="InterPro" id="IPR003191">
    <property type="entry name" value="Guanylate-bd/ATL_C"/>
</dbReference>
<comment type="similarity">
    <text evidence="4">Belongs to the TRAFAC class dynamin-like GTPase superfamily. GB1/RHD3 GTPase family.</text>
</comment>
<accession>A0A9W9ZFT1</accession>
<dbReference type="Pfam" id="PF02841">
    <property type="entry name" value="GBP_C"/>
    <property type="match status" value="1"/>
</dbReference>
<dbReference type="Pfam" id="PF02263">
    <property type="entry name" value="GBP"/>
    <property type="match status" value="1"/>
</dbReference>
<dbReference type="EMBL" id="MU826351">
    <property type="protein sequence ID" value="KAJ7380911.1"/>
    <property type="molecule type" value="Genomic_DNA"/>
</dbReference>
<dbReference type="PROSITE" id="PS51715">
    <property type="entry name" value="G_GB1_RHD3"/>
    <property type="match status" value="1"/>
</dbReference>
<dbReference type="Proteomes" id="UP001163046">
    <property type="component" value="Unassembled WGS sequence"/>
</dbReference>
<dbReference type="InterPro" id="IPR015894">
    <property type="entry name" value="Guanylate-bd_N"/>
</dbReference>
<keyword evidence="8" id="KW-1185">Reference proteome</keyword>
<feature type="region of interest" description="Disordered" evidence="5">
    <location>
        <begin position="528"/>
        <end position="573"/>
    </location>
</feature>
<evidence type="ECO:0000256" key="5">
    <source>
        <dbReference type="SAM" id="MobiDB-lite"/>
    </source>
</evidence>
<gene>
    <name evidence="7" type="ORF">OS493_004495</name>
</gene>
<organism evidence="7 8">
    <name type="scientific">Desmophyllum pertusum</name>
    <dbReference type="NCBI Taxonomy" id="174260"/>
    <lineage>
        <taxon>Eukaryota</taxon>
        <taxon>Metazoa</taxon>
        <taxon>Cnidaria</taxon>
        <taxon>Anthozoa</taxon>
        <taxon>Hexacorallia</taxon>
        <taxon>Scleractinia</taxon>
        <taxon>Caryophylliina</taxon>
        <taxon>Caryophylliidae</taxon>
        <taxon>Desmophyllum</taxon>
    </lineage>
</organism>
<comment type="caution">
    <text evidence="7">The sequence shown here is derived from an EMBL/GenBank/DDBJ whole genome shotgun (WGS) entry which is preliminary data.</text>
</comment>
<dbReference type="GO" id="GO:0003924">
    <property type="term" value="F:GTPase activity"/>
    <property type="evidence" value="ECO:0007669"/>
    <property type="project" value="InterPro"/>
</dbReference>
<evidence type="ECO:0000313" key="7">
    <source>
        <dbReference type="EMBL" id="KAJ7380911.1"/>
    </source>
</evidence>
<dbReference type="GO" id="GO:0005525">
    <property type="term" value="F:GTP binding"/>
    <property type="evidence" value="ECO:0007669"/>
    <property type="project" value="UniProtKB-KW"/>
</dbReference>
<reference evidence="7" key="1">
    <citation type="submission" date="2023-01" db="EMBL/GenBank/DDBJ databases">
        <title>Genome assembly of the deep-sea coral Lophelia pertusa.</title>
        <authorList>
            <person name="Herrera S."/>
            <person name="Cordes E."/>
        </authorList>
    </citation>
    <scope>NUCLEOTIDE SEQUENCE</scope>
    <source>
        <strain evidence="7">USNM1676648</strain>
        <tissue evidence="7">Polyp</tissue>
    </source>
</reference>
<name>A0A9W9ZFT1_9CNID</name>
<evidence type="ECO:0000313" key="8">
    <source>
        <dbReference type="Proteomes" id="UP001163046"/>
    </source>
</evidence>
<keyword evidence="3" id="KW-0342">GTP-binding</keyword>
<dbReference type="SUPFAM" id="SSF52540">
    <property type="entry name" value="P-loop containing nucleoside triphosphate hydrolases"/>
    <property type="match status" value="1"/>
</dbReference>
<feature type="domain" description="GB1/RHD3-type G" evidence="6">
    <location>
        <begin position="56"/>
        <end position="203"/>
    </location>
</feature>
<dbReference type="SUPFAM" id="SSF48340">
    <property type="entry name" value="Interferon-induced guanylate-binding protein 1 (GBP1), C-terminal domain"/>
    <property type="match status" value="1"/>
</dbReference>
<evidence type="ECO:0000256" key="2">
    <source>
        <dbReference type="ARBA" id="ARBA00022801"/>
    </source>
</evidence>
<dbReference type="AlphaFoldDB" id="A0A9W9ZFT1"/>
<dbReference type="Gene3D" id="1.20.1000.10">
    <property type="entry name" value="Guanylate-binding protein, C-terminal domain"/>
    <property type="match status" value="1"/>
</dbReference>
<evidence type="ECO:0000256" key="1">
    <source>
        <dbReference type="ARBA" id="ARBA00022741"/>
    </source>
</evidence>
<evidence type="ECO:0000256" key="4">
    <source>
        <dbReference type="PROSITE-ProRule" id="PRU01052"/>
    </source>
</evidence>
<sequence>MEYKNVPQTTQGKGIPLCLPNNVSWDPLTGKIQKTSDDRCSLHPVPAAVKMLQEIKEPVCVVSIAGPCRDGKSYIMGEVFGQMEVFPIGHLVDPETTGIWMWIVPQKFKDSRGRDFRVILLDSEGINAVTAEGQNDNQIFTLIVLLASVLIYNSRGVPKRTDLNDLNFIVKLSQRIRIRSKDGRDDQDLFRNTFPFFFWLLRDVSQKLPSDCRDFNQYFSTRVFKDSKASTSDAKDQQKVAESILSFFSGFESYALPTPSCDDDVMQDISEHRDKLNPKFLQGVKRFESLLKSNLFLKRSINQGEYVTGEALGALIQLYTDAINDPDAIPNMETAWDTYVKTKCSEAKEGALKIYDQAMTQLMSSRLPCEVDEILKNHEISQRQSMETFEAETAELISTIIGNELRQLTILIDEKISFWRGKNASLTQKFCEDLLVKLKREHLDPVLERVRGSDGAKVKYVDIMNGWSKIKNDFNSKAVGSKDVRAEVFFKFNQHLQEEVMKYEKFSEKMQDYDENLSKEKIARAYQEKEKRKLEENLAANGKTRGSMAKKDEDVGEATRRRTEVNQGTGQGG</sequence>
<keyword evidence="1" id="KW-0547">Nucleotide-binding</keyword>
<evidence type="ECO:0000256" key="3">
    <source>
        <dbReference type="ARBA" id="ARBA00023134"/>
    </source>
</evidence>